<name>A0A7Y6EVR2_9BACL</name>
<keyword evidence="2" id="KW-1185">Reference proteome</keyword>
<gene>
    <name evidence="1" type="ORF">HP552_25360</name>
</gene>
<dbReference type="Proteomes" id="UP000526125">
    <property type="component" value="Unassembled WGS sequence"/>
</dbReference>
<evidence type="ECO:0000313" key="1">
    <source>
        <dbReference type="EMBL" id="NUU78547.1"/>
    </source>
</evidence>
<protein>
    <submittedName>
        <fullName evidence="1">Uncharacterized protein</fullName>
    </submittedName>
</protein>
<dbReference type="EMBL" id="JABMCB010000201">
    <property type="protein sequence ID" value="NUU78547.1"/>
    <property type="molecule type" value="Genomic_DNA"/>
</dbReference>
<evidence type="ECO:0000313" key="2">
    <source>
        <dbReference type="Proteomes" id="UP000526125"/>
    </source>
</evidence>
<proteinExistence type="predicted"/>
<sequence length="1060" mass="116263">MNDPNTPNLGLNKIDRSSPSTTYFDLDKYLDQNWEKVDGFAEQVEEKTEETAAQVSNIQERLDTEKRRSMTLEPGLQIINAERTSAFKLEGLKGRTLVNLLGRDGNFEDVTKWNVGLGTRTVVNNVITVTGNGTGINPQLTNYNHISALNPRVGDKLFLRVRATHIVGTAKQLQLYLYSNTIGRFTAMNIDNPVNGTTYDMYGVITVTQAIVDGWDTTFGFKLTAEYATYEASNGSQVQFSNAAIYKVSDEDKSLTSNQMALKYPYVDSLQPVRNPYAIRYGENLLPSLMNSSFVLSSNYVNGPYEWSNSLGADATGYTIVKFNVMPKTNYTFSAETFLNLSTSVYPLDLQTPAPLRPWTNDSTFTFNSGQNSEINFLWRASSGGNPASLKNPMIALGTTAKPFKPREDAMLALQTDLYADPLTGANADEVFEKDGQYYKLAKWKKISFDSTYTYSFFNSYAGGKCVRLMDGISDRNKNYLPIATKFNGVRLSDGSPSLNVDQYSRGDWDTGANGAILGIGVSSVDSGWGDSYTPTPEEIKAYFMGWKMSVNGSPRATAYDGTGTKVWIRITRMLDSIALANGVDYTTVLPTTFAGTDSLGNLYTPYQLVYQLATPTVEPITSEGQLTFTEGSNQVEVGTGIVLREPAKPIKFDNYDINTGKTMGNATVYAVGKWIALYENGHLKPNGWGVFEGQDNGKAIAIYGYRYNPSAAYSVTYLMKDVSPVTSFLGSISVNEKALLTDLTKSVHRNTASLSMLQISAADGGVLKNYVDNKPWQKYKITQDNGSVIQLPHNSNLNNIKTGGQYDCFNAVNVPGGVANAWFYVEVLVHSNAPTHVIQRASRLDTHNTPTLFMRTCMDNTWSAWSPDVFQSGVDAKKGIVDAINANGGNASTSDPWATLSNKVIALRRPIQEITPNIAFGPQEFTDATRLFYLDIATLPAGTRFIQINRVGTGTNAVRLGSSYSGTTASVVLHDSNGVEWVISTSGVGSGKSFIHITIDLQRGTASYLEAIAVGDQITNMPKGFNVTGPLFFKYKHTKGPNFSDFYGYFTAGAKIIYT</sequence>
<organism evidence="1 2">
    <name type="scientific">Paenibacillus xylanilyticus</name>
    <dbReference type="NCBI Taxonomy" id="248903"/>
    <lineage>
        <taxon>Bacteria</taxon>
        <taxon>Bacillati</taxon>
        <taxon>Bacillota</taxon>
        <taxon>Bacilli</taxon>
        <taxon>Bacillales</taxon>
        <taxon>Paenibacillaceae</taxon>
        <taxon>Paenibacillus</taxon>
    </lineage>
</organism>
<reference evidence="1 2" key="1">
    <citation type="submission" date="2020-05" db="EMBL/GenBank/DDBJ databases">
        <title>Genome Sequencing of Type Strains.</title>
        <authorList>
            <person name="Lemaire J.F."/>
            <person name="Inderbitzin P."/>
            <person name="Gregorio O.A."/>
            <person name="Collins S.B."/>
            <person name="Wespe N."/>
            <person name="Knight-Connoni V."/>
        </authorList>
    </citation>
    <scope>NUCLEOTIDE SEQUENCE [LARGE SCALE GENOMIC DNA]</scope>
    <source>
        <strain evidence="1 2">LMG 21957</strain>
    </source>
</reference>
<accession>A0A7Y6EVR2</accession>
<comment type="caution">
    <text evidence="1">The sequence shown here is derived from an EMBL/GenBank/DDBJ whole genome shotgun (WGS) entry which is preliminary data.</text>
</comment>
<dbReference type="AlphaFoldDB" id="A0A7Y6EVR2"/>
<dbReference type="CDD" id="cd19958">
    <property type="entry name" value="pyocin_knob"/>
    <property type="match status" value="1"/>
</dbReference>
<dbReference type="RefSeq" id="WP_175398159.1">
    <property type="nucleotide sequence ID" value="NZ_JABMCB010000201.1"/>
</dbReference>